<dbReference type="GO" id="GO:0032259">
    <property type="term" value="P:methylation"/>
    <property type="evidence" value="ECO:0007669"/>
    <property type="project" value="UniProtKB-KW"/>
</dbReference>
<dbReference type="Proteomes" id="UP001596496">
    <property type="component" value="Unassembled WGS sequence"/>
</dbReference>
<dbReference type="EC" id="2.1.1.-" evidence="1"/>
<dbReference type="GO" id="GO:0008168">
    <property type="term" value="F:methyltransferase activity"/>
    <property type="evidence" value="ECO:0007669"/>
    <property type="project" value="UniProtKB-KW"/>
</dbReference>
<evidence type="ECO:0000313" key="2">
    <source>
        <dbReference type="Proteomes" id="UP001596496"/>
    </source>
</evidence>
<comment type="caution">
    <text evidence="1">The sequence shown here is derived from an EMBL/GenBank/DDBJ whole genome shotgun (WGS) entry which is preliminary data.</text>
</comment>
<keyword evidence="1" id="KW-0489">Methyltransferase</keyword>
<dbReference type="Pfam" id="PF04672">
    <property type="entry name" value="Methyltransf_19"/>
    <property type="match status" value="1"/>
</dbReference>
<name>A0ABW2PDW9_9ACTN</name>
<accession>A0ABW2PDW9</accession>
<gene>
    <name evidence="1" type="ORF">ACFQSB_33710</name>
</gene>
<evidence type="ECO:0000313" key="1">
    <source>
        <dbReference type="EMBL" id="MFC7387207.1"/>
    </source>
</evidence>
<sequence length="275" mass="29833">MTRFPKLEPLGFDPTIPNQARIYDYLVGGKDNFAADREAARWALSVAPELPMMCREGRRFLERVVRHLAGRGVRQFVDVGCGLPTQGNVHEIAQAAAPGSRVVYVDNDPVVVTHARALLEDEEHTAVIEADMREPDQVLGHPRLKSLIDLGSPVAILLFFALDVIPEDELASHIVGRFRDAIAPGGYVAIGHTVSDLRPEATAGLADLYQSRSVVTGHAHREQQRTKADVEGLFDGLSLVPPGVVYIPAWGADAGQDTLDPRAIWSVGGVGRKDA</sequence>
<dbReference type="PIRSF" id="PIRSF017393">
    <property type="entry name" value="MTase_SAV2177"/>
    <property type="match status" value="1"/>
</dbReference>
<keyword evidence="2" id="KW-1185">Reference proteome</keyword>
<protein>
    <submittedName>
        <fullName evidence="1">SAM-dependent methyltransferase</fullName>
        <ecNumber evidence="1">2.1.1.-</ecNumber>
    </submittedName>
</protein>
<dbReference type="SUPFAM" id="SSF53335">
    <property type="entry name" value="S-adenosyl-L-methionine-dependent methyltransferases"/>
    <property type="match status" value="1"/>
</dbReference>
<dbReference type="InterPro" id="IPR029063">
    <property type="entry name" value="SAM-dependent_MTases_sf"/>
</dbReference>
<dbReference type="EMBL" id="JBHTCG010000035">
    <property type="protein sequence ID" value="MFC7387207.1"/>
    <property type="molecule type" value="Genomic_DNA"/>
</dbReference>
<dbReference type="Gene3D" id="3.40.50.150">
    <property type="entry name" value="Vaccinia Virus protein VP39"/>
    <property type="match status" value="1"/>
</dbReference>
<dbReference type="CDD" id="cd02440">
    <property type="entry name" value="AdoMet_MTases"/>
    <property type="match status" value="1"/>
</dbReference>
<keyword evidence="1" id="KW-0808">Transferase</keyword>
<dbReference type="InterPro" id="IPR006764">
    <property type="entry name" value="SAM_dep_MeTrfase_SAV2177_type"/>
</dbReference>
<organism evidence="1 2">
    <name type="scientific">Sphaerisporangium rhizosphaerae</name>
    <dbReference type="NCBI Taxonomy" id="2269375"/>
    <lineage>
        <taxon>Bacteria</taxon>
        <taxon>Bacillati</taxon>
        <taxon>Actinomycetota</taxon>
        <taxon>Actinomycetes</taxon>
        <taxon>Streptosporangiales</taxon>
        <taxon>Streptosporangiaceae</taxon>
        <taxon>Sphaerisporangium</taxon>
    </lineage>
</organism>
<proteinExistence type="predicted"/>
<dbReference type="RefSeq" id="WP_380830874.1">
    <property type="nucleotide sequence ID" value="NZ_JBHTCG010000035.1"/>
</dbReference>
<reference evidence="2" key="1">
    <citation type="journal article" date="2019" name="Int. J. Syst. Evol. Microbiol.">
        <title>The Global Catalogue of Microorganisms (GCM) 10K type strain sequencing project: providing services to taxonomists for standard genome sequencing and annotation.</title>
        <authorList>
            <consortium name="The Broad Institute Genomics Platform"/>
            <consortium name="The Broad Institute Genome Sequencing Center for Infectious Disease"/>
            <person name="Wu L."/>
            <person name="Ma J."/>
        </authorList>
    </citation>
    <scope>NUCLEOTIDE SEQUENCE [LARGE SCALE GENOMIC DNA]</scope>
    <source>
        <strain evidence="2">CECT 7649</strain>
    </source>
</reference>